<reference evidence="2 3" key="1">
    <citation type="submission" date="2020-04" db="EMBL/GenBank/DDBJ databases">
        <title>Plant growth promoting and environmental Bacillus: genomic and epigenetic comparison.</title>
        <authorList>
            <person name="Reva O.N."/>
            <person name="Lutz S."/>
            <person name="Ahrens C.H."/>
        </authorList>
    </citation>
    <scope>NUCLEOTIDE SEQUENCE [LARGE SCALE GENOMIC DNA]</scope>
    <source>
        <strain evidence="2 3">UCMB5075</strain>
    </source>
</reference>
<dbReference type="PANTHER" id="PTHR34755:SF3">
    <property type="entry name" value="SERINE_ARGININE REPETITIVE MATRIX PROTEIN 2"/>
    <property type="match status" value="1"/>
</dbReference>
<keyword evidence="2" id="KW-0946">Virion</keyword>
<feature type="region of interest" description="Disordered" evidence="1">
    <location>
        <begin position="224"/>
        <end position="426"/>
    </location>
</feature>
<dbReference type="InterPro" id="IPR052109">
    <property type="entry name" value="SRRM_Domain-Containing"/>
</dbReference>
<keyword evidence="3" id="KW-1185">Reference proteome</keyword>
<dbReference type="RefSeq" id="WP_168748916.1">
    <property type="nucleotide sequence ID" value="NZ_CP051464.1"/>
</dbReference>
<feature type="compositionally biased region" description="Basic and acidic residues" evidence="1">
    <location>
        <begin position="411"/>
        <end position="425"/>
    </location>
</feature>
<protein>
    <submittedName>
        <fullName evidence="2">Spore coat protein CotB</fullName>
    </submittedName>
</protein>
<dbReference type="EMBL" id="CP051464">
    <property type="protein sequence ID" value="QJC97945.1"/>
    <property type="molecule type" value="Genomic_DNA"/>
</dbReference>
<name>A0ABX6M1C3_BACMO</name>
<dbReference type="Proteomes" id="UP000501048">
    <property type="component" value="Chromosome"/>
</dbReference>
<dbReference type="PANTHER" id="PTHR34755">
    <property type="entry name" value="SERINE/ARGININE REPETITIVE MATRIX PROTEIN 3-RELATED"/>
    <property type="match status" value="1"/>
</dbReference>
<gene>
    <name evidence="2" type="primary">cotB</name>
    <name evidence="2" type="ORF">HC660_34980</name>
</gene>
<proteinExistence type="predicted"/>
<organism evidence="2 3">
    <name type="scientific">Bacillus mojavensis</name>
    <dbReference type="NCBI Taxonomy" id="72360"/>
    <lineage>
        <taxon>Bacteria</taxon>
        <taxon>Bacillati</taxon>
        <taxon>Bacillota</taxon>
        <taxon>Bacilli</taxon>
        <taxon>Bacillales</taxon>
        <taxon>Bacillaceae</taxon>
        <taxon>Bacillus</taxon>
    </lineage>
</organism>
<keyword evidence="2" id="KW-0167">Capsid protein</keyword>
<evidence type="ECO:0000313" key="2">
    <source>
        <dbReference type="EMBL" id="QJC97945.1"/>
    </source>
</evidence>
<evidence type="ECO:0000256" key="1">
    <source>
        <dbReference type="SAM" id="MobiDB-lite"/>
    </source>
</evidence>
<evidence type="ECO:0000313" key="3">
    <source>
        <dbReference type="Proteomes" id="UP000501048"/>
    </source>
</evidence>
<sequence length="442" mass="49976">MSKRRMKNHSNHDISYYNFLHSMQDKIVTVYRGGPESKKGKLVAVKSDYIALQTEKKTIYYQLDHVKSITEDTNNSATTIETAEMADADDFHSLIGQLMNQSVQLNQGGPESKKGSLVWLGDDFAALDTNEDGVVYFNIHHIKSISKHEDAVNKEGHTPGVLEADHLNEVFKSLTHKWVSINRGGPEAIEGILVDNADGHYTLVKNQEVLRIYPFHIKSISLGPKGSYKKGDQKKEHDDKEESKNDIDQKQKHEEEGDSSSLTSSTSYSSSSSSKSYRSPRSSDYQSSTYDRSSDSKSSSKSYRSPRSSDYQSSTYDRSSDSKSSSKSYRSPRSSDYQSSTYDRSSDSKSSSKSYRSPRSSDYQSSTYDCSSDTKSSSKSYRSPRSSDYQSSTYDRSSDTKSSSKSYRSSRSSDFHRTGSQKEDYSYETIVKTIDYQWKRKF</sequence>
<dbReference type="GeneID" id="76984267"/>
<feature type="compositionally biased region" description="Low complexity" evidence="1">
    <location>
        <begin position="259"/>
        <end position="410"/>
    </location>
</feature>
<feature type="compositionally biased region" description="Basic and acidic residues" evidence="1">
    <location>
        <begin position="229"/>
        <end position="255"/>
    </location>
</feature>
<accession>A0ABX6M1C3</accession>